<feature type="compositionally biased region" description="Basic and acidic residues" evidence="1">
    <location>
        <begin position="219"/>
        <end position="232"/>
    </location>
</feature>
<evidence type="ECO:0000313" key="5">
    <source>
        <dbReference type="EMBL" id="OAQ63040.1"/>
    </source>
</evidence>
<feature type="transmembrane region" description="Helical" evidence="2">
    <location>
        <begin position="332"/>
        <end position="358"/>
    </location>
</feature>
<dbReference type="AlphaFoldDB" id="A0A179FCL2"/>
<dbReference type="EMBL" id="LSBJ02000006">
    <property type="protein sequence ID" value="OAQ63040.1"/>
    <property type="molecule type" value="Genomic_DNA"/>
</dbReference>
<dbReference type="RefSeq" id="XP_018140620.1">
    <property type="nucleotide sequence ID" value="XM_018287565.1"/>
</dbReference>
<dbReference type="PANTHER" id="PTHR36853">
    <property type="entry name" value="EXPRESSED PROTEIN"/>
    <property type="match status" value="1"/>
</dbReference>
<dbReference type="PANTHER" id="PTHR36853:SF1">
    <property type="entry name" value="DUF3844 DOMAIN-CONTAINING PROTEIN"/>
    <property type="match status" value="1"/>
</dbReference>
<evidence type="ECO:0000256" key="3">
    <source>
        <dbReference type="SAM" id="SignalP"/>
    </source>
</evidence>
<comment type="caution">
    <text evidence="5">The sequence shown here is derived from an EMBL/GenBank/DDBJ whole genome shotgun (WGS) entry which is preliminary data.</text>
</comment>
<feature type="signal peptide" evidence="3">
    <location>
        <begin position="1"/>
        <end position="17"/>
    </location>
</feature>
<accession>A0A179FCL2</accession>
<evidence type="ECO:0000256" key="2">
    <source>
        <dbReference type="SAM" id="Phobius"/>
    </source>
</evidence>
<organism evidence="5 6">
    <name type="scientific">Pochonia chlamydosporia 170</name>
    <dbReference type="NCBI Taxonomy" id="1380566"/>
    <lineage>
        <taxon>Eukaryota</taxon>
        <taxon>Fungi</taxon>
        <taxon>Dikarya</taxon>
        <taxon>Ascomycota</taxon>
        <taxon>Pezizomycotina</taxon>
        <taxon>Sordariomycetes</taxon>
        <taxon>Hypocreomycetidae</taxon>
        <taxon>Hypocreales</taxon>
        <taxon>Clavicipitaceae</taxon>
        <taxon>Pochonia</taxon>
    </lineage>
</organism>
<reference evidence="5 6" key="1">
    <citation type="journal article" date="2016" name="PLoS Pathog.">
        <title>Biosynthesis of antibiotic leucinostatins in bio-control fungus Purpureocillium lilacinum and their inhibition on phytophthora revealed by genome mining.</title>
        <authorList>
            <person name="Wang G."/>
            <person name="Liu Z."/>
            <person name="Lin R."/>
            <person name="Li E."/>
            <person name="Mao Z."/>
            <person name="Ling J."/>
            <person name="Yang Y."/>
            <person name="Yin W.B."/>
            <person name="Xie B."/>
        </authorList>
    </citation>
    <scope>NUCLEOTIDE SEQUENCE [LARGE SCALE GENOMIC DNA]</scope>
    <source>
        <strain evidence="5">170</strain>
    </source>
</reference>
<name>A0A179FCL2_METCM</name>
<proteinExistence type="predicted"/>
<keyword evidence="6" id="KW-1185">Reference proteome</keyword>
<sequence length="375" mass="40443">MKLTVGLITALVGCAAAAQQSAEVFIVPARDASSPSITPSLARLLLLQQLAPEGRGLSLNDIPNGVDVDHAVSLINRFGKATPPLFSAGESNAPSQLVLMLDSMNDKQMKDLRKALGMKPSFTIADPPADKAHRDLMELDFYRAGVVDGSKCSVQQLANPLEKCWGGKRSAAAKFSVKENPEVLNLVSKQIKQLLQLAKSGELHTTIVALPSSKSSGKWLDEQQQELRRRQAEQVISFDKPEPSAEPTSSPKPGPIFDPNERIRACYDAKETCMEKTRNCSSHGECLDKYANSDGSTNKKPCFVCHCQSTRSKSGSVTHWAGPTCFKKDVSVAFWLFAGFTLALVGILYLAISILFGVGEEKLPGVIGAGVSRSK</sequence>
<keyword evidence="2" id="KW-0812">Transmembrane</keyword>
<dbReference type="GeneID" id="28851559"/>
<evidence type="ECO:0000313" key="6">
    <source>
        <dbReference type="Proteomes" id="UP000078397"/>
    </source>
</evidence>
<dbReference type="Proteomes" id="UP000078397">
    <property type="component" value="Unassembled WGS sequence"/>
</dbReference>
<protein>
    <submittedName>
        <fullName evidence="5">Arsenate reductase</fullName>
    </submittedName>
</protein>
<keyword evidence="2" id="KW-0472">Membrane</keyword>
<feature type="domain" description="Vacuolar sorting protein Vps3844 C-terminal" evidence="4">
    <location>
        <begin position="266"/>
        <end position="369"/>
    </location>
</feature>
<keyword evidence="2" id="KW-1133">Transmembrane helix</keyword>
<evidence type="ECO:0000259" key="4">
    <source>
        <dbReference type="Pfam" id="PF12955"/>
    </source>
</evidence>
<dbReference type="InterPro" id="IPR053065">
    <property type="entry name" value="Archenteron_Induction-Rel"/>
</dbReference>
<evidence type="ECO:0000256" key="1">
    <source>
        <dbReference type="SAM" id="MobiDB-lite"/>
    </source>
</evidence>
<feature type="region of interest" description="Disordered" evidence="1">
    <location>
        <begin position="218"/>
        <end position="260"/>
    </location>
</feature>
<keyword evidence="3" id="KW-0732">Signal</keyword>
<dbReference type="Pfam" id="PF12955">
    <property type="entry name" value="Vps3844_C"/>
    <property type="match status" value="1"/>
</dbReference>
<dbReference type="GO" id="GO:0005783">
    <property type="term" value="C:endoplasmic reticulum"/>
    <property type="evidence" value="ECO:0007669"/>
    <property type="project" value="TreeGrafter"/>
</dbReference>
<feature type="chain" id="PRO_5008101572" evidence="3">
    <location>
        <begin position="18"/>
        <end position="375"/>
    </location>
</feature>
<dbReference type="KEGG" id="pchm:VFPPC_08951"/>
<dbReference type="InterPro" id="IPR024382">
    <property type="entry name" value="Vps3844_C"/>
</dbReference>
<dbReference type="STRING" id="1380566.A0A179FCL2"/>
<gene>
    <name evidence="5" type="ORF">VFPPC_08951</name>
</gene>
<dbReference type="OrthoDB" id="5583277at2759"/>